<feature type="region of interest" description="Disordered" evidence="1">
    <location>
        <begin position="1"/>
        <end position="31"/>
    </location>
</feature>
<protein>
    <submittedName>
        <fullName evidence="2">Uncharacterized protein</fullName>
    </submittedName>
</protein>
<evidence type="ECO:0000313" key="2">
    <source>
        <dbReference type="EMBL" id="GAI64673.1"/>
    </source>
</evidence>
<gene>
    <name evidence="2" type="ORF">S06H3_67161</name>
</gene>
<reference evidence="2" key="1">
    <citation type="journal article" date="2014" name="Front. Microbiol.">
        <title>High frequency of phylogenetically diverse reductive dehalogenase-homologous genes in deep subseafloor sedimentary metagenomes.</title>
        <authorList>
            <person name="Kawai M."/>
            <person name="Futagami T."/>
            <person name="Toyoda A."/>
            <person name="Takaki Y."/>
            <person name="Nishi S."/>
            <person name="Hori S."/>
            <person name="Arai W."/>
            <person name="Tsubouchi T."/>
            <person name="Morono Y."/>
            <person name="Uchiyama I."/>
            <person name="Ito T."/>
            <person name="Fujiyama A."/>
            <person name="Inagaki F."/>
            <person name="Takami H."/>
        </authorList>
    </citation>
    <scope>NUCLEOTIDE SEQUENCE</scope>
    <source>
        <strain evidence="2">Expedition CK06-06</strain>
    </source>
</reference>
<evidence type="ECO:0000256" key="1">
    <source>
        <dbReference type="SAM" id="MobiDB-lite"/>
    </source>
</evidence>
<name>X1Q8W9_9ZZZZ</name>
<sequence length="31" mass="3397">IIVHTPKGHWSNAIRKALGDTPKDRSPISNS</sequence>
<accession>X1Q8W9</accession>
<organism evidence="2">
    <name type="scientific">marine sediment metagenome</name>
    <dbReference type="NCBI Taxonomy" id="412755"/>
    <lineage>
        <taxon>unclassified sequences</taxon>
        <taxon>metagenomes</taxon>
        <taxon>ecological metagenomes</taxon>
    </lineage>
</organism>
<proteinExistence type="predicted"/>
<feature type="compositionally biased region" description="Basic and acidic residues" evidence="1">
    <location>
        <begin position="17"/>
        <end position="31"/>
    </location>
</feature>
<comment type="caution">
    <text evidence="2">The sequence shown here is derived from an EMBL/GenBank/DDBJ whole genome shotgun (WGS) entry which is preliminary data.</text>
</comment>
<dbReference type="EMBL" id="BARV01046297">
    <property type="protein sequence ID" value="GAI64673.1"/>
    <property type="molecule type" value="Genomic_DNA"/>
</dbReference>
<dbReference type="AlphaFoldDB" id="X1Q8W9"/>
<feature type="non-terminal residue" evidence="2">
    <location>
        <position position="1"/>
    </location>
</feature>
<feature type="non-terminal residue" evidence="2">
    <location>
        <position position="31"/>
    </location>
</feature>